<keyword evidence="5 11" id="KW-0418">Kinase</keyword>
<reference evidence="11 12" key="1">
    <citation type="submission" date="2016-08" db="EMBL/GenBank/DDBJ databases">
        <authorList>
            <person name="Seilhamer J.J."/>
        </authorList>
    </citation>
    <scope>NUCLEOTIDE SEQUENCE [LARGE SCALE GENOMIC DNA]</scope>
    <source>
        <strain evidence="11 12">CFBP4644</strain>
    </source>
</reference>
<dbReference type="SUPFAM" id="SSF63829">
    <property type="entry name" value="Calcium-dependent phosphotriesterase"/>
    <property type="match status" value="3"/>
</dbReference>
<dbReference type="Proteomes" id="UP000239865">
    <property type="component" value="Unassembled WGS sequence"/>
</dbReference>
<keyword evidence="6" id="KW-0902">Two-component regulatory system</keyword>
<dbReference type="PANTHER" id="PTHR43047:SF72">
    <property type="entry name" value="OSMOSENSING HISTIDINE PROTEIN KINASE SLN1"/>
    <property type="match status" value="1"/>
</dbReference>
<dbReference type="GO" id="GO:0009927">
    <property type="term" value="F:histidine phosphotransfer kinase activity"/>
    <property type="evidence" value="ECO:0007669"/>
    <property type="project" value="TreeGrafter"/>
</dbReference>
<dbReference type="PROSITE" id="PS50110">
    <property type="entry name" value="RESPONSE_REGULATORY"/>
    <property type="match status" value="1"/>
</dbReference>
<dbReference type="Pfam" id="PF00512">
    <property type="entry name" value="HisKA"/>
    <property type="match status" value="1"/>
</dbReference>
<dbReference type="InterPro" id="IPR011123">
    <property type="entry name" value="Y_Y_Y"/>
</dbReference>
<proteinExistence type="predicted"/>
<dbReference type="AlphaFoldDB" id="A0A2S7DHE9"/>
<protein>
    <recommendedName>
        <fullName evidence="2">histidine kinase</fullName>
        <ecNumber evidence="2">2.7.13.3</ecNumber>
    </recommendedName>
</protein>
<dbReference type="InterPro" id="IPR011110">
    <property type="entry name" value="Reg_prop"/>
</dbReference>
<dbReference type="FunFam" id="1.10.287.130:FF:000028">
    <property type="entry name" value="Hybrid signal transduction histidine kinase"/>
    <property type="match status" value="1"/>
</dbReference>
<dbReference type="SMART" id="SM00448">
    <property type="entry name" value="REC"/>
    <property type="match status" value="1"/>
</dbReference>
<dbReference type="FunFam" id="3.30.565.10:FF:000010">
    <property type="entry name" value="Sensor histidine kinase RcsC"/>
    <property type="match status" value="1"/>
</dbReference>
<dbReference type="InterPro" id="IPR003661">
    <property type="entry name" value="HisK_dim/P_dom"/>
</dbReference>
<dbReference type="SMART" id="SM00388">
    <property type="entry name" value="HisKA"/>
    <property type="match status" value="1"/>
</dbReference>
<evidence type="ECO:0000256" key="5">
    <source>
        <dbReference type="ARBA" id="ARBA00022777"/>
    </source>
</evidence>
<dbReference type="SUPFAM" id="SSF47384">
    <property type="entry name" value="Homodimeric domain of signal transducing histidine kinase"/>
    <property type="match status" value="1"/>
</dbReference>
<evidence type="ECO:0000256" key="8">
    <source>
        <dbReference type="SAM" id="SignalP"/>
    </source>
</evidence>
<dbReference type="Pfam" id="PF07494">
    <property type="entry name" value="Reg_prop"/>
    <property type="match status" value="2"/>
</dbReference>
<dbReference type="PRINTS" id="PR00344">
    <property type="entry name" value="BCTRLSENSOR"/>
</dbReference>
<dbReference type="FunFam" id="3.40.50.2300:FF:000323">
    <property type="entry name" value="Hybrid sensor histidine kinase/response regulator"/>
    <property type="match status" value="1"/>
</dbReference>
<dbReference type="InterPro" id="IPR036890">
    <property type="entry name" value="HATPase_C_sf"/>
</dbReference>
<feature type="domain" description="Histidine kinase" evidence="9">
    <location>
        <begin position="814"/>
        <end position="1035"/>
    </location>
</feature>
<evidence type="ECO:0000256" key="3">
    <source>
        <dbReference type="ARBA" id="ARBA00022553"/>
    </source>
</evidence>
<keyword evidence="8" id="KW-0732">Signal</keyword>
<evidence type="ECO:0000259" key="10">
    <source>
        <dbReference type="PROSITE" id="PS50110"/>
    </source>
</evidence>
<evidence type="ECO:0000256" key="1">
    <source>
        <dbReference type="ARBA" id="ARBA00000085"/>
    </source>
</evidence>
<dbReference type="InterPro" id="IPR005467">
    <property type="entry name" value="His_kinase_dom"/>
</dbReference>
<dbReference type="Gene3D" id="2.60.40.10">
    <property type="entry name" value="Immunoglobulins"/>
    <property type="match status" value="1"/>
</dbReference>
<gene>
    <name evidence="11" type="ORF">XmelCFBP4644_06830</name>
</gene>
<evidence type="ECO:0000256" key="6">
    <source>
        <dbReference type="ARBA" id="ARBA00023012"/>
    </source>
</evidence>
<dbReference type="InterPro" id="IPR004358">
    <property type="entry name" value="Sig_transdc_His_kin-like_C"/>
</dbReference>
<dbReference type="Gene3D" id="3.40.50.2300">
    <property type="match status" value="1"/>
</dbReference>
<dbReference type="EC" id="2.7.13.3" evidence="2"/>
<evidence type="ECO:0000256" key="4">
    <source>
        <dbReference type="ARBA" id="ARBA00022679"/>
    </source>
</evidence>
<dbReference type="GO" id="GO:0000155">
    <property type="term" value="F:phosphorelay sensor kinase activity"/>
    <property type="evidence" value="ECO:0007669"/>
    <property type="project" value="InterPro"/>
</dbReference>
<evidence type="ECO:0000259" key="9">
    <source>
        <dbReference type="PROSITE" id="PS50109"/>
    </source>
</evidence>
<feature type="chain" id="PRO_5015758175" description="histidine kinase" evidence="8">
    <location>
        <begin position="20"/>
        <end position="1192"/>
    </location>
</feature>
<organism evidence="11 12">
    <name type="scientific">Xanthomonas melonis</name>
    <dbReference type="NCBI Taxonomy" id="56456"/>
    <lineage>
        <taxon>Bacteria</taxon>
        <taxon>Pseudomonadati</taxon>
        <taxon>Pseudomonadota</taxon>
        <taxon>Gammaproteobacteria</taxon>
        <taxon>Lysobacterales</taxon>
        <taxon>Lysobacteraceae</taxon>
        <taxon>Xanthomonas</taxon>
    </lineage>
</organism>
<dbReference type="Gene3D" id="3.30.565.10">
    <property type="entry name" value="Histidine kinase-like ATPase, C-terminal domain"/>
    <property type="match status" value="1"/>
</dbReference>
<dbReference type="PROSITE" id="PS50109">
    <property type="entry name" value="HIS_KIN"/>
    <property type="match status" value="1"/>
</dbReference>
<keyword evidence="4" id="KW-0808">Transferase</keyword>
<dbReference type="Pfam" id="PF07495">
    <property type="entry name" value="Y_Y_Y"/>
    <property type="match status" value="1"/>
</dbReference>
<dbReference type="InterPro" id="IPR003594">
    <property type="entry name" value="HATPase_dom"/>
</dbReference>
<dbReference type="PANTHER" id="PTHR43047">
    <property type="entry name" value="TWO-COMPONENT HISTIDINE PROTEIN KINASE"/>
    <property type="match status" value="1"/>
</dbReference>
<dbReference type="InterPro" id="IPR013783">
    <property type="entry name" value="Ig-like_fold"/>
</dbReference>
<name>A0A2S7DHE9_9XANT</name>
<feature type="modified residue" description="4-aspartylphosphate" evidence="7">
    <location>
        <position position="1108"/>
    </location>
</feature>
<sequence length="1192" mass="129884">MRVLLIVLLAILMAFPALATIPAIPRFRIVGPAEGLPSTMITAIAQDRAGYLWMTTTDGLVRYDGAGFKVWRNEPTDRHSLRSNLLQAIYIDSQDRLWLALGGAGVAMLSADRATLTAYLPNEVPELAVGDVYAIAGRGDEIWFGLSTGAVLRLDPKGRFSTLDLSKMEDPLARNPVYALALDDRDRMWIGTLGGLAYHDGMSLHRVRPDGDASGINALQWVGQRLWVSTDTGLRSMDGSGVWHTPTWSPMFASGNRVWTVADAGDGEFWLGTEQGLWHTRPGQPPVPVNNGDTPLVSNRHVVTIWRSAHGGIWVPLHGRGLAYLREDWRRTAAFKQINEQGKGLNCSLAPAARSGGLWQFDSSGRMLRYDTSTGALTQTGIQQPEFSDMEVAAALEDSRGTVWLGSGRLGLSRVDLTTGALRHFTDGGPAEAAVWIGEPGDGTVWVAYEQVIQRRDLASGRLLETIDEDHPHGLKEVVPSQIRKGPDGRMWVSAFGGMYAWQSAAGGFVPVPGLETDETLQAFVVEDATHLWLYRAGSLEHWGSDGTQWKRLRRIRSVEGFPAMDAYGLERDSQGRLWLSGPRGLWRIDPRQARAQVRGFNARDGLTSLEFSRRCLLMARDGVLVGGTADGYTLLIDTRAPDVPTFTPEMRLETVSVQAGERRRSLPTGGGFSLSPVDRQLRINMRLLSFIDPMANRYRTFLKGFDSGWVDHDASGMREFSALPPGRYVLQMQGIDPLGNTSKVQTLDFTVNPPWWRSDMGLAALCLLGVVLAALFAAAYRRRVRLRAQWQLAQHKRELAEQASLAKTRFLATLGHEVRTPMTGVLGMSELLLQTQLDPRQQGYAGAIQSAGKHLLRLVNDALDLARIEAGKLPLDHRDFDLRQSIRQVVDLVRPSAEQKQLRFDCELDDALPPALHGDANRVQQILLNLLFNAVKFTERGSVRLRVSSLPHTPGQGIRMEVCDTGPGMSAEQRTRLFQRFEQAEGALTLARHGGSGLGLAICRELAAAMGGAVNVSSELGQGACFVVELPLRWVTTLPEGMPDAARAIAPQDQTPLQLLLVEDDPTVAQVMIGLLQVRGHTVTHVLHGLAALAEVSTRSFDAGLCDLDLPGIDGAALVAQLRARGVRFPIVAVTARADADAQPQAMAAGCNGFLRKPVTGDLLAQALAQALADAADAAGEHPMDPPAGNA</sequence>
<dbReference type="CDD" id="cd16922">
    <property type="entry name" value="HATPase_EvgS-ArcB-TorS-like"/>
    <property type="match status" value="1"/>
</dbReference>
<feature type="domain" description="Response regulatory" evidence="10">
    <location>
        <begin position="1059"/>
        <end position="1173"/>
    </location>
</feature>
<dbReference type="OrthoDB" id="176203at2"/>
<evidence type="ECO:0000256" key="2">
    <source>
        <dbReference type="ARBA" id="ARBA00012438"/>
    </source>
</evidence>
<evidence type="ECO:0000313" key="11">
    <source>
        <dbReference type="EMBL" id="PPU73246.1"/>
    </source>
</evidence>
<evidence type="ECO:0000256" key="7">
    <source>
        <dbReference type="PROSITE-ProRule" id="PRU00169"/>
    </source>
</evidence>
<dbReference type="Pfam" id="PF02518">
    <property type="entry name" value="HATPase_c"/>
    <property type="match status" value="1"/>
</dbReference>
<dbReference type="Gene3D" id="2.130.10.10">
    <property type="entry name" value="YVTN repeat-like/Quinoprotein amine dehydrogenase"/>
    <property type="match status" value="2"/>
</dbReference>
<feature type="signal peptide" evidence="8">
    <location>
        <begin position="1"/>
        <end position="19"/>
    </location>
</feature>
<comment type="catalytic activity">
    <reaction evidence="1">
        <text>ATP + protein L-histidine = ADP + protein N-phospho-L-histidine.</text>
        <dbReference type="EC" id="2.7.13.3"/>
    </reaction>
</comment>
<keyword evidence="3 7" id="KW-0597">Phosphoprotein</keyword>
<dbReference type="InterPro" id="IPR011006">
    <property type="entry name" value="CheY-like_superfamily"/>
</dbReference>
<dbReference type="GO" id="GO:0005886">
    <property type="term" value="C:plasma membrane"/>
    <property type="evidence" value="ECO:0007669"/>
    <property type="project" value="TreeGrafter"/>
</dbReference>
<dbReference type="InterPro" id="IPR036097">
    <property type="entry name" value="HisK_dim/P_sf"/>
</dbReference>
<dbReference type="RefSeq" id="WP_104586500.1">
    <property type="nucleotide sequence ID" value="NZ_JAJGQH010000007.1"/>
</dbReference>
<dbReference type="Pfam" id="PF00072">
    <property type="entry name" value="Response_reg"/>
    <property type="match status" value="1"/>
</dbReference>
<dbReference type="Gene3D" id="1.10.287.130">
    <property type="match status" value="1"/>
</dbReference>
<dbReference type="InterPro" id="IPR015943">
    <property type="entry name" value="WD40/YVTN_repeat-like_dom_sf"/>
</dbReference>
<dbReference type="SUPFAM" id="SSF52172">
    <property type="entry name" value="CheY-like"/>
    <property type="match status" value="1"/>
</dbReference>
<dbReference type="SMART" id="SM00387">
    <property type="entry name" value="HATPase_c"/>
    <property type="match status" value="1"/>
</dbReference>
<dbReference type="EMBL" id="MDEH01000003">
    <property type="protein sequence ID" value="PPU73246.1"/>
    <property type="molecule type" value="Genomic_DNA"/>
</dbReference>
<dbReference type="SUPFAM" id="SSF55874">
    <property type="entry name" value="ATPase domain of HSP90 chaperone/DNA topoisomerase II/histidine kinase"/>
    <property type="match status" value="1"/>
</dbReference>
<dbReference type="CDD" id="cd00082">
    <property type="entry name" value="HisKA"/>
    <property type="match status" value="1"/>
</dbReference>
<dbReference type="InterPro" id="IPR001789">
    <property type="entry name" value="Sig_transdc_resp-reg_receiver"/>
</dbReference>
<accession>A0A2S7DHE9</accession>
<evidence type="ECO:0000313" key="12">
    <source>
        <dbReference type="Proteomes" id="UP000239865"/>
    </source>
</evidence>
<comment type="caution">
    <text evidence="11">The sequence shown here is derived from an EMBL/GenBank/DDBJ whole genome shotgun (WGS) entry which is preliminary data.</text>
</comment>
<dbReference type="CDD" id="cd17546">
    <property type="entry name" value="REC_hyHK_CKI1_RcsC-like"/>
    <property type="match status" value="1"/>
</dbReference>